<dbReference type="InterPro" id="IPR009009">
    <property type="entry name" value="RlpA-like_DPBB"/>
</dbReference>
<reference evidence="6 7" key="1">
    <citation type="submission" date="2019-12" db="EMBL/GenBank/DDBJ databases">
        <title>Genomic-based taxomic classification of the family Erythrobacteraceae.</title>
        <authorList>
            <person name="Xu L."/>
        </authorList>
    </citation>
    <scope>NUCLEOTIDE SEQUENCE [LARGE SCALE GENOMIC DNA]</scope>
    <source>
        <strain evidence="6 7">KEMB 9005-328</strain>
    </source>
</reference>
<dbReference type="PANTHER" id="PTHR34183">
    <property type="entry name" value="ENDOLYTIC PEPTIDOGLYCAN TRANSGLYCOSYLASE RLPA"/>
    <property type="match status" value="1"/>
</dbReference>
<sequence length="165" mass="17141" precursor="true">MSTKQLRRLAVVLAIILPSVPGHTETPAVDAPQAVAAQGITGTQQLPDQAVPVATASATDDGDDVSGTDLGTGTASFYGRKFNGRMTASGERFDMTELTAAHRSLPFGSRVRVTNVANGESVVVRINDRGPYHGNRVIDLSRAAATEIGLVGRGSGKVDLELLGS</sequence>
<keyword evidence="1 3" id="KW-0456">Lyase</keyword>
<dbReference type="CDD" id="cd22268">
    <property type="entry name" value="DPBB_RlpA-like"/>
    <property type="match status" value="1"/>
</dbReference>
<accession>A0A845AFS0</accession>
<keyword evidence="3" id="KW-0732">Signal</keyword>
<feature type="domain" description="RlpA-like protein double-psi beta-barrel" evidence="5">
    <location>
        <begin position="72"/>
        <end position="159"/>
    </location>
</feature>
<comment type="function">
    <text evidence="3">Lytic transglycosylase with a strong preference for naked glycan strands that lack stem peptides.</text>
</comment>
<dbReference type="PANTHER" id="PTHR34183:SF1">
    <property type="entry name" value="ENDOLYTIC PEPTIDOGLYCAN TRANSGLYCOSYLASE RLPA"/>
    <property type="match status" value="1"/>
</dbReference>
<dbReference type="GO" id="GO:0071555">
    <property type="term" value="P:cell wall organization"/>
    <property type="evidence" value="ECO:0007669"/>
    <property type="project" value="UniProtKB-KW"/>
</dbReference>
<keyword evidence="7" id="KW-1185">Reference proteome</keyword>
<evidence type="ECO:0000259" key="5">
    <source>
        <dbReference type="Pfam" id="PF03330"/>
    </source>
</evidence>
<name>A0A845AFS0_9SPHN</name>
<dbReference type="AlphaFoldDB" id="A0A845AFS0"/>
<evidence type="ECO:0000256" key="1">
    <source>
        <dbReference type="ARBA" id="ARBA00023239"/>
    </source>
</evidence>
<keyword evidence="2 3" id="KW-0961">Cell wall biogenesis/degradation</keyword>
<gene>
    <name evidence="3" type="primary">rlpA</name>
    <name evidence="6" type="ORF">GRI58_00945</name>
</gene>
<proteinExistence type="inferred from homology"/>
<feature type="chain" id="PRO_5033181211" description="Endolytic peptidoglycan transglycosylase RlpA" evidence="3">
    <location>
        <begin position="25"/>
        <end position="165"/>
    </location>
</feature>
<dbReference type="HAMAP" id="MF_02071">
    <property type="entry name" value="RlpA"/>
    <property type="match status" value="1"/>
</dbReference>
<dbReference type="Pfam" id="PF03330">
    <property type="entry name" value="DPBB_1"/>
    <property type="match status" value="1"/>
</dbReference>
<dbReference type="InterPro" id="IPR036908">
    <property type="entry name" value="RlpA-like_sf"/>
</dbReference>
<dbReference type="InterPro" id="IPR034718">
    <property type="entry name" value="RlpA"/>
</dbReference>
<dbReference type="OrthoDB" id="9779128at2"/>
<dbReference type="InterPro" id="IPR012997">
    <property type="entry name" value="RplA"/>
</dbReference>
<evidence type="ECO:0000256" key="2">
    <source>
        <dbReference type="ARBA" id="ARBA00023316"/>
    </source>
</evidence>
<comment type="similarity">
    <text evidence="3 4">Belongs to the RlpA family.</text>
</comment>
<evidence type="ECO:0000313" key="7">
    <source>
        <dbReference type="Proteomes" id="UP000439780"/>
    </source>
</evidence>
<dbReference type="Proteomes" id="UP000439780">
    <property type="component" value="Unassembled WGS sequence"/>
</dbReference>
<evidence type="ECO:0000256" key="4">
    <source>
        <dbReference type="RuleBase" id="RU003495"/>
    </source>
</evidence>
<dbReference type="RefSeq" id="WP_160751682.1">
    <property type="nucleotide sequence ID" value="NZ_WTYA01000001.1"/>
</dbReference>
<dbReference type="EMBL" id="WTYA01000001">
    <property type="protein sequence ID" value="MXP27386.1"/>
    <property type="molecule type" value="Genomic_DNA"/>
</dbReference>
<feature type="signal peptide" evidence="3">
    <location>
        <begin position="1"/>
        <end position="24"/>
    </location>
</feature>
<comment type="caution">
    <text evidence="6">The sequence shown here is derived from an EMBL/GenBank/DDBJ whole genome shotgun (WGS) entry which is preliminary data.</text>
</comment>
<organism evidence="6 7">
    <name type="scientific">Qipengyuania algicida</name>
    <dbReference type="NCBI Taxonomy" id="1836209"/>
    <lineage>
        <taxon>Bacteria</taxon>
        <taxon>Pseudomonadati</taxon>
        <taxon>Pseudomonadota</taxon>
        <taxon>Alphaproteobacteria</taxon>
        <taxon>Sphingomonadales</taxon>
        <taxon>Erythrobacteraceae</taxon>
        <taxon>Qipengyuania</taxon>
    </lineage>
</organism>
<dbReference type="GO" id="GO:0008932">
    <property type="term" value="F:lytic endotransglycosylase activity"/>
    <property type="evidence" value="ECO:0007669"/>
    <property type="project" value="UniProtKB-UniRule"/>
</dbReference>
<dbReference type="Gene3D" id="2.40.40.10">
    <property type="entry name" value="RlpA-like domain"/>
    <property type="match status" value="1"/>
</dbReference>
<protein>
    <recommendedName>
        <fullName evidence="3">Endolytic peptidoglycan transglycosylase RlpA</fullName>
        <ecNumber evidence="3">4.2.2.-</ecNumber>
    </recommendedName>
</protein>
<dbReference type="NCBIfam" id="TIGR00413">
    <property type="entry name" value="rlpA"/>
    <property type="match status" value="1"/>
</dbReference>
<evidence type="ECO:0000313" key="6">
    <source>
        <dbReference type="EMBL" id="MXP27386.1"/>
    </source>
</evidence>
<dbReference type="SUPFAM" id="SSF50685">
    <property type="entry name" value="Barwin-like endoglucanases"/>
    <property type="match status" value="1"/>
</dbReference>
<evidence type="ECO:0000256" key="3">
    <source>
        <dbReference type="HAMAP-Rule" id="MF_02071"/>
    </source>
</evidence>
<dbReference type="EC" id="4.2.2.-" evidence="3"/>
<dbReference type="GO" id="GO:0000270">
    <property type="term" value="P:peptidoglycan metabolic process"/>
    <property type="evidence" value="ECO:0007669"/>
    <property type="project" value="UniProtKB-UniRule"/>
</dbReference>